<feature type="signal peptide" evidence="1">
    <location>
        <begin position="1"/>
        <end position="22"/>
    </location>
</feature>
<evidence type="ECO:0000313" key="3">
    <source>
        <dbReference type="Proteomes" id="UP000681720"/>
    </source>
</evidence>
<organism evidence="2 3">
    <name type="scientific">Rotaria magnacalcarata</name>
    <dbReference type="NCBI Taxonomy" id="392030"/>
    <lineage>
        <taxon>Eukaryota</taxon>
        <taxon>Metazoa</taxon>
        <taxon>Spiralia</taxon>
        <taxon>Gnathifera</taxon>
        <taxon>Rotifera</taxon>
        <taxon>Eurotatoria</taxon>
        <taxon>Bdelloidea</taxon>
        <taxon>Philodinida</taxon>
        <taxon>Philodinidae</taxon>
        <taxon>Rotaria</taxon>
    </lineage>
</organism>
<keyword evidence="1" id="KW-0732">Signal</keyword>
<dbReference type="AlphaFoldDB" id="A0A8S2UBV3"/>
<accession>A0A8S2UBV3</accession>
<name>A0A8S2UBV3_9BILA</name>
<comment type="caution">
    <text evidence="2">The sequence shown here is derived from an EMBL/GenBank/DDBJ whole genome shotgun (WGS) entry which is preliminary data.</text>
</comment>
<feature type="non-terminal residue" evidence="2">
    <location>
        <position position="1"/>
    </location>
</feature>
<reference evidence="2" key="1">
    <citation type="submission" date="2021-02" db="EMBL/GenBank/DDBJ databases">
        <authorList>
            <person name="Nowell W R."/>
        </authorList>
    </citation>
    <scope>NUCLEOTIDE SEQUENCE</scope>
</reference>
<proteinExistence type="predicted"/>
<feature type="chain" id="PRO_5035729522" evidence="1">
    <location>
        <begin position="23"/>
        <end position="70"/>
    </location>
</feature>
<evidence type="ECO:0000313" key="2">
    <source>
        <dbReference type="EMBL" id="CAF4335701.1"/>
    </source>
</evidence>
<dbReference type="Proteomes" id="UP000681720">
    <property type="component" value="Unassembled WGS sequence"/>
</dbReference>
<protein>
    <submittedName>
        <fullName evidence="2">Uncharacterized protein</fullName>
    </submittedName>
</protein>
<sequence>MAFNHVHYQVNVFLVLYAASQTWNGDGCQNLSTNGEYCVANLQCDSSALLTCNTTLSRCTCGVSSYWDGT</sequence>
<evidence type="ECO:0000256" key="1">
    <source>
        <dbReference type="SAM" id="SignalP"/>
    </source>
</evidence>
<gene>
    <name evidence="2" type="ORF">GIL414_LOCUS27329</name>
</gene>
<dbReference type="EMBL" id="CAJOBJ010042942">
    <property type="protein sequence ID" value="CAF4335701.1"/>
    <property type="molecule type" value="Genomic_DNA"/>
</dbReference>